<proteinExistence type="predicted"/>
<dbReference type="Proteomes" id="UP000095591">
    <property type="component" value="Unassembled WGS sequence"/>
</dbReference>
<organism evidence="1 2">
    <name type="scientific">Parabacteroides distasonis</name>
    <dbReference type="NCBI Taxonomy" id="823"/>
    <lineage>
        <taxon>Bacteria</taxon>
        <taxon>Pseudomonadati</taxon>
        <taxon>Bacteroidota</taxon>
        <taxon>Bacteroidia</taxon>
        <taxon>Bacteroidales</taxon>
        <taxon>Tannerellaceae</taxon>
        <taxon>Parabacteroides</taxon>
    </lineage>
</organism>
<accession>A0A173V6I4</accession>
<name>A0A173V6I4_PARDI</name>
<protein>
    <submittedName>
        <fullName evidence="1">Uncharacterized protein</fullName>
    </submittedName>
</protein>
<evidence type="ECO:0000313" key="1">
    <source>
        <dbReference type="EMBL" id="CUN22913.1"/>
    </source>
</evidence>
<dbReference type="EMBL" id="CYXP01000006">
    <property type="protein sequence ID" value="CUN22913.1"/>
    <property type="molecule type" value="Genomic_DNA"/>
</dbReference>
<reference evidence="1 2" key="1">
    <citation type="submission" date="2015-09" db="EMBL/GenBank/DDBJ databases">
        <authorList>
            <consortium name="Pathogen Informatics"/>
        </authorList>
    </citation>
    <scope>NUCLEOTIDE SEQUENCE [LARGE SCALE GENOMIC DNA]</scope>
    <source>
        <strain evidence="1 2">2789STDY5608872</strain>
    </source>
</reference>
<gene>
    <name evidence="1" type="ORF">ERS852429_02700</name>
</gene>
<dbReference type="RefSeq" id="WP_057319598.1">
    <property type="nucleotide sequence ID" value="NZ_CYXP01000006.1"/>
</dbReference>
<sequence length="1555" mass="171143">MSLINYTKYKISIDPKSKKIQGLQAGDIVRRQYFDGKNTIYSLMAVLDTGIDKIANENGVLEDSPYFVGALLDGDIPSSDQVLDFARMTNLFNADRSGALYLTASDSEAPYMSVLDKLGTEKSLCIPFLPGNTPNTASKDKYNAILNTGSSCSYEKYLDGAYRVFSISKASSGNARIKTTFEDTLNTQNVVVISYKIKASWTIASLPFKFGYTDDSKYEAEGTISASTEWEYRFHLVNIDQAQRDTRSFSIILDGVPAYTTVYIAELNIIKLSDIANFTNANKATIGKIGQIVDPVFGTLKGYGVYSQNLYATQNVGIAGTLTAGDENGFSSTFYAGRIQKNLMRNSLECDFQGTATLLTNENLPARIGNAYKFTTVNMHTLVCREAGWASANKDKIVTFSIWIKGTKDLTVKIYQNTNLIDSFEIEAGWRRYTTTFPVYSTANELTMRFETTEQLIVCSPQLEFGEYATQYQPTDDTLSEDSESYGFWACKGGIGGTIQNPLLRFCDDGSIRSRNDSFIIKSDGTGQFADGRFAWTKDTITLQDVTIRWEDLTQEAQNNLSSKGVRITGRNVFYYDKDGTVDSNITALEAEEINIVPTSRKWEYLSPNGFWISAGSASTSLLLSDTSSIWSQKNNLSIKYTAIVNNKEYYDLISVYKVYNGVDGIRGEDGIGILSIEELYAVSSSKTTPPSGWDGNIPEMTPTNKYLWNKERINFSDGTKKESVQIIGVYGDTGATGNGISSITNYYLATTASSGVTTSTSGWSTNVNSQVISKDKPYLWGYEVIKYTDNTSKTSVPHVIGHFGKDGEIGQPGKDANLLDWVNDWNTNKTEINGNQVITPKIFAGTKNSDGTLTGLALGNLPLKVANPSGGYVTRTINGIYGFNKGKNTWFLDSVGNAQLGADKQYIKYNSSTGKIEFGEDVVLSWGNMDYNGYKDIMDNQIKHTDFKEYTKDETTNIYTFPGITTYGITLSLYVNTWLSITSTSATDSTVSQNCVRFSTNKICDPASLAFRIFSNVNTNMYIKFGASNNNIVTKPLTKNTWTNVEIENFTGMDSSYIYIGFGTAGTFYITNNSMILTNSETVMEWRLSQADLQSRLTKITSTGIYTGTLEAKQVITAALKADSIQTEDLQAKFITADIINTLELTTKKGTLANWKIEENYLYTGTKQTSDGFSTSGITFYSDGANLAAIRAKNFRIDTNGNAYFKGNIEATSGLIGGWKITNKGLKHECVTGSVVDSVIYIDSNGTIAHAKMTIVDGETYPSTGDTNTFWRLGNDGSGCLAKGNIKWDKEGKVTFGKDVTVNATVDTSKINAVTGTIGKWNITGNSIYTGTERTSEGFSTSGITLYSNGSQAAIRSPQFYIDMDGNAHFKGKLEAASGSFSGEVTATSGKIGGWAISSNNINNGILSINSAGTIKSTNKWELSQSNGLTMYEGQKIESQFDPNHYNRLDSGMVSGYYKNEAIYDSSKYTFESTWEIKMPRDYMNINNISNNDLSYIFEKYSPYIVLKGIAYENSNPSQKIIRKTIITAGGIYIRDFNGQTYSLGNTGFIDTDL</sequence>
<evidence type="ECO:0000313" key="2">
    <source>
        <dbReference type="Proteomes" id="UP000095591"/>
    </source>
</evidence>